<dbReference type="HOGENOM" id="CLU_123272_0_0_0"/>
<evidence type="ECO:0000313" key="9">
    <source>
        <dbReference type="EMBL" id="ABV32652.1"/>
    </source>
</evidence>
<dbReference type="Proteomes" id="UP000002016">
    <property type="component" value="Chromosome"/>
</dbReference>
<dbReference type="KEGG" id="tle:Tlet_0080"/>
<dbReference type="InterPro" id="IPR019776">
    <property type="entry name" value="Flagellar_basal_body_rod_CS"/>
</dbReference>
<comment type="subcellular location">
    <subcellularLocation>
        <location evidence="1 6">Bacterial flagellum basal body</location>
    </subcellularLocation>
</comment>
<evidence type="ECO:0000256" key="2">
    <source>
        <dbReference type="ARBA" id="ARBA00009677"/>
    </source>
</evidence>
<keyword evidence="9" id="KW-0966">Cell projection</keyword>
<feature type="domain" description="Flagellar basal body rod protein N-terminal" evidence="7">
    <location>
        <begin position="7"/>
        <end position="34"/>
    </location>
</feature>
<keyword evidence="4 6" id="KW-0975">Bacterial flagellum</keyword>
<comment type="similarity">
    <text evidence="2">Belongs to the flagella basal body rod proteins family.</text>
</comment>
<dbReference type="Pfam" id="PF06429">
    <property type="entry name" value="Flg_bbr_C"/>
    <property type="match status" value="1"/>
</dbReference>
<dbReference type="NCBIfam" id="TIGR01395">
    <property type="entry name" value="FlgC"/>
    <property type="match status" value="1"/>
</dbReference>
<dbReference type="OrthoDB" id="9794148at2"/>
<evidence type="ECO:0000259" key="7">
    <source>
        <dbReference type="Pfam" id="PF00460"/>
    </source>
</evidence>
<keyword evidence="10" id="KW-1185">Reference proteome</keyword>
<dbReference type="GO" id="GO:0030694">
    <property type="term" value="C:bacterial-type flagellum basal body, rod"/>
    <property type="evidence" value="ECO:0007669"/>
    <property type="project" value="UniProtKB-UniRule"/>
</dbReference>
<dbReference type="EMBL" id="CP000812">
    <property type="protein sequence ID" value="ABV32652.1"/>
    <property type="molecule type" value="Genomic_DNA"/>
</dbReference>
<proteinExistence type="inferred from homology"/>
<dbReference type="InterPro" id="IPR001444">
    <property type="entry name" value="Flag_bb_rod_N"/>
</dbReference>
<evidence type="ECO:0000256" key="5">
    <source>
        <dbReference type="ARBA" id="ARBA00025933"/>
    </source>
</evidence>
<reference evidence="9 10" key="2">
    <citation type="journal article" date="2009" name="Proc. Natl. Acad. Sci. U.S.A.">
        <title>On the chimeric nature, thermophilic origin, and phylogenetic placement of the Thermotogales.</title>
        <authorList>
            <person name="Zhaxybayeva O."/>
            <person name="Swithers K.S."/>
            <person name="Lapierre P."/>
            <person name="Fournier G.P."/>
            <person name="Bickhart D.M."/>
            <person name="DeBoy R.T."/>
            <person name="Nelson K.E."/>
            <person name="Nesbo C.L."/>
            <person name="Doolittle W.F."/>
            <person name="Gogarten J.P."/>
            <person name="Noll K.M."/>
        </authorList>
    </citation>
    <scope>NUCLEOTIDE SEQUENCE [LARGE SCALE GENOMIC DNA]</scope>
    <source>
        <strain evidence="10">ATCC BAA-301 / DSM 14385 / NBRC 107922 / TMO</strain>
    </source>
</reference>
<dbReference type="PANTHER" id="PTHR30435">
    <property type="entry name" value="FLAGELLAR PROTEIN"/>
    <property type="match status" value="1"/>
</dbReference>
<evidence type="ECO:0000256" key="3">
    <source>
        <dbReference type="ARBA" id="ARBA00017941"/>
    </source>
</evidence>
<evidence type="ECO:0000256" key="4">
    <source>
        <dbReference type="ARBA" id="ARBA00023143"/>
    </source>
</evidence>
<dbReference type="PANTHER" id="PTHR30435:SF2">
    <property type="entry name" value="FLAGELLAR BASAL-BODY ROD PROTEIN FLGC"/>
    <property type="match status" value="1"/>
</dbReference>
<feature type="domain" description="Flagellar basal-body/hook protein C-terminal" evidence="8">
    <location>
        <begin position="90"/>
        <end position="134"/>
    </location>
</feature>
<sequence>MNEFLIMNVSASGMTAQRLRVDIISSNIANSETTRTDRGTPYRRRVPVFSEYLISDGKSASTGVKVVRIEEDPSPFRLVYDPSHPDADENGYVSLPNVNVLREMVDLISAQRSYEANISAFNTTKSMINSALQIGRG</sequence>
<evidence type="ECO:0000256" key="1">
    <source>
        <dbReference type="ARBA" id="ARBA00004117"/>
    </source>
</evidence>
<dbReference type="InterPro" id="IPR010930">
    <property type="entry name" value="Flg_bb/hook_C_dom"/>
</dbReference>
<dbReference type="Pfam" id="PF00460">
    <property type="entry name" value="Flg_bb_rod"/>
    <property type="match status" value="1"/>
</dbReference>
<accession>A8F3B8</accession>
<dbReference type="eggNOG" id="COG1558">
    <property type="taxonomic scope" value="Bacteria"/>
</dbReference>
<evidence type="ECO:0000256" key="6">
    <source>
        <dbReference type="RuleBase" id="RU362062"/>
    </source>
</evidence>
<comment type="subunit">
    <text evidence="5 6">The basal body constitutes a major portion of the flagellar organelle and consists of four rings (L,P,S, and M) mounted on a central rod. The rod consists of about 26 subunits of FlgG in the distal portion, and FlgB, FlgC and FlgF are thought to build up the proximal portion of the rod with about 6 subunits each.</text>
</comment>
<dbReference type="STRING" id="416591.Tlet_0080"/>
<organism evidence="9 10">
    <name type="scientific">Pseudothermotoga lettingae (strain ATCC BAA-301 / DSM 14385 / NBRC 107922 / TMO)</name>
    <name type="common">Thermotoga lettingae</name>
    <dbReference type="NCBI Taxonomy" id="416591"/>
    <lineage>
        <taxon>Bacteria</taxon>
        <taxon>Thermotogati</taxon>
        <taxon>Thermotogota</taxon>
        <taxon>Thermotogae</taxon>
        <taxon>Thermotogales</taxon>
        <taxon>Thermotogaceae</taxon>
        <taxon>Pseudothermotoga</taxon>
    </lineage>
</organism>
<name>A8F3B8_PSELT</name>
<keyword evidence="9" id="KW-0282">Flagellum</keyword>
<evidence type="ECO:0000259" key="8">
    <source>
        <dbReference type="Pfam" id="PF06429"/>
    </source>
</evidence>
<dbReference type="RefSeq" id="WP_012002133.1">
    <property type="nucleotide sequence ID" value="NC_009828.1"/>
</dbReference>
<keyword evidence="9" id="KW-0969">Cilium</keyword>
<protein>
    <recommendedName>
        <fullName evidence="3 6">Flagellar basal-body rod protein FlgC</fullName>
    </recommendedName>
</protein>
<dbReference type="InterPro" id="IPR006299">
    <property type="entry name" value="FlgC"/>
</dbReference>
<dbReference type="PROSITE" id="PS00588">
    <property type="entry name" value="FLAGELLA_BB_ROD"/>
    <property type="match status" value="1"/>
</dbReference>
<dbReference type="GO" id="GO:0071978">
    <property type="term" value="P:bacterial-type flagellum-dependent swarming motility"/>
    <property type="evidence" value="ECO:0007669"/>
    <property type="project" value="TreeGrafter"/>
</dbReference>
<gene>
    <name evidence="9" type="ordered locus">Tlet_0080</name>
</gene>
<reference evidence="9 10" key="1">
    <citation type="submission" date="2007-08" db="EMBL/GenBank/DDBJ databases">
        <title>Complete sequence of Thermotoga lettingae TMO.</title>
        <authorList>
            <consortium name="US DOE Joint Genome Institute"/>
            <person name="Copeland A."/>
            <person name="Lucas S."/>
            <person name="Lapidus A."/>
            <person name="Barry K."/>
            <person name="Glavina del Rio T."/>
            <person name="Dalin E."/>
            <person name="Tice H."/>
            <person name="Pitluck S."/>
            <person name="Foster B."/>
            <person name="Bruce D."/>
            <person name="Schmutz J."/>
            <person name="Larimer F."/>
            <person name="Land M."/>
            <person name="Hauser L."/>
            <person name="Kyrpides N."/>
            <person name="Mikhailova N."/>
            <person name="Nelson K."/>
            <person name="Gogarten J.P."/>
            <person name="Noll K."/>
            <person name="Richardson P."/>
        </authorList>
    </citation>
    <scope>NUCLEOTIDE SEQUENCE [LARGE SCALE GENOMIC DNA]</scope>
    <source>
        <strain evidence="10">ATCC BAA-301 / DSM 14385 / NBRC 107922 / TMO</strain>
    </source>
</reference>
<dbReference type="AlphaFoldDB" id="A8F3B8"/>
<evidence type="ECO:0000313" key="10">
    <source>
        <dbReference type="Proteomes" id="UP000002016"/>
    </source>
</evidence>